<dbReference type="InterPro" id="IPR027329">
    <property type="entry name" value="TPX2_C"/>
</dbReference>
<comment type="caution">
    <text evidence="7">The sequence shown here is derived from an EMBL/GenBank/DDBJ whole genome shotgun (WGS) entry which is preliminary data.</text>
</comment>
<evidence type="ECO:0000256" key="5">
    <source>
        <dbReference type="SAM" id="MobiDB-lite"/>
    </source>
</evidence>
<dbReference type="EMBL" id="MPUH01002324">
    <property type="protein sequence ID" value="OMJ65226.1"/>
    <property type="molecule type" value="Genomic_DNA"/>
</dbReference>
<evidence type="ECO:0000256" key="4">
    <source>
        <dbReference type="ARBA" id="ARBA00023212"/>
    </source>
</evidence>
<comment type="similarity">
    <text evidence="2">Belongs to the TPX2 family.</text>
</comment>
<dbReference type="Pfam" id="PF06886">
    <property type="entry name" value="TPX2"/>
    <property type="match status" value="1"/>
</dbReference>
<keyword evidence="8" id="KW-1185">Reference proteome</keyword>
<organism evidence="7 8">
    <name type="scientific">Stentor coeruleus</name>
    <dbReference type="NCBI Taxonomy" id="5963"/>
    <lineage>
        <taxon>Eukaryota</taxon>
        <taxon>Sar</taxon>
        <taxon>Alveolata</taxon>
        <taxon>Ciliophora</taxon>
        <taxon>Postciliodesmatophora</taxon>
        <taxon>Heterotrichea</taxon>
        <taxon>Heterotrichida</taxon>
        <taxon>Stentoridae</taxon>
        <taxon>Stentor</taxon>
    </lineage>
</organism>
<evidence type="ECO:0000313" key="7">
    <source>
        <dbReference type="EMBL" id="OMJ65226.1"/>
    </source>
</evidence>
<gene>
    <name evidence="7" type="ORF">SteCoe_38760</name>
</gene>
<evidence type="ECO:0000313" key="8">
    <source>
        <dbReference type="Proteomes" id="UP000187209"/>
    </source>
</evidence>
<name>A0A1R2AL41_9CILI</name>
<feature type="region of interest" description="Disordered" evidence="5">
    <location>
        <begin position="143"/>
        <end position="164"/>
    </location>
</feature>
<keyword evidence="3" id="KW-0963">Cytoplasm</keyword>
<evidence type="ECO:0000256" key="2">
    <source>
        <dbReference type="ARBA" id="ARBA00005885"/>
    </source>
</evidence>
<accession>A0A1R2AL41</accession>
<proteinExistence type="inferred from homology"/>
<protein>
    <recommendedName>
        <fullName evidence="6">TPX2 C-terminal domain-containing protein</fullName>
    </recommendedName>
</protein>
<dbReference type="Proteomes" id="UP000187209">
    <property type="component" value="Unassembled WGS sequence"/>
</dbReference>
<dbReference type="GO" id="GO:0005856">
    <property type="term" value="C:cytoskeleton"/>
    <property type="evidence" value="ECO:0007669"/>
    <property type="project" value="UniProtKB-SubCell"/>
</dbReference>
<evidence type="ECO:0000259" key="6">
    <source>
        <dbReference type="Pfam" id="PF06886"/>
    </source>
</evidence>
<keyword evidence="4" id="KW-0206">Cytoskeleton</keyword>
<sequence>MENFANVKPTKRKFIPSFDTAFGDRKRELIDDNVQKVLEPYPYPHDWESRLQIQAQAGKSEETRNKLLDSFYFDNCPKVLIQKPNENHLQNINKNNLSRSKTQAHIKNGYPNIKNSHTANQSFSSSINTSTLSQNRSFSVSEVLESSQTSKPKPFNLSNNFPKNNCSYTSSNTNEFIAREMPDFSMPFVPKLGQKQTTKTIEPSLYTECRADRREIFNEKVREKQRINDIRIQSEQEERRKRDDEEIKMLRKHMEFKARPFFSNNSTISGSLDGRNRKTQGLNTMLEARTFYRQ</sequence>
<evidence type="ECO:0000256" key="1">
    <source>
        <dbReference type="ARBA" id="ARBA00004245"/>
    </source>
</evidence>
<reference evidence="7 8" key="1">
    <citation type="submission" date="2016-11" db="EMBL/GenBank/DDBJ databases">
        <title>The macronuclear genome of Stentor coeruleus: a giant cell with tiny introns.</title>
        <authorList>
            <person name="Slabodnick M."/>
            <person name="Ruby J.G."/>
            <person name="Reiff S.B."/>
            <person name="Swart E.C."/>
            <person name="Gosai S."/>
            <person name="Prabakaran S."/>
            <person name="Witkowska E."/>
            <person name="Larue G.E."/>
            <person name="Fisher S."/>
            <person name="Freeman R.M."/>
            <person name="Gunawardena J."/>
            <person name="Chu W."/>
            <person name="Stover N.A."/>
            <person name="Gregory B.D."/>
            <person name="Nowacki M."/>
            <person name="Derisi J."/>
            <person name="Roy S.W."/>
            <person name="Marshall W.F."/>
            <person name="Sood P."/>
        </authorList>
    </citation>
    <scope>NUCLEOTIDE SEQUENCE [LARGE SCALE GENOMIC DNA]</scope>
    <source>
        <strain evidence="7">WM001</strain>
    </source>
</reference>
<evidence type="ECO:0000256" key="3">
    <source>
        <dbReference type="ARBA" id="ARBA00022490"/>
    </source>
</evidence>
<comment type="subcellular location">
    <subcellularLocation>
        <location evidence="1">Cytoplasm</location>
        <location evidence="1">Cytoskeleton</location>
    </subcellularLocation>
</comment>
<dbReference type="AlphaFoldDB" id="A0A1R2AL41"/>
<feature type="domain" description="TPX2 C-terminal" evidence="6">
    <location>
        <begin position="204"/>
        <end position="260"/>
    </location>
</feature>